<sequence>MNKKEHSKNSILRNVIQRVVGIVPSLDDNIAVAVIICLARALSFGLNLCHVSRGLICDGWTPPTHTHTLSSTPRGVQISSALLRCERICEVALTDVG</sequence>
<evidence type="ECO:0000313" key="2">
    <source>
        <dbReference type="Proteomes" id="UP001054837"/>
    </source>
</evidence>
<evidence type="ECO:0000313" key="1">
    <source>
        <dbReference type="EMBL" id="GIY49094.1"/>
    </source>
</evidence>
<gene>
    <name evidence="1" type="ORF">CDAR_477161</name>
</gene>
<organism evidence="1 2">
    <name type="scientific">Caerostris darwini</name>
    <dbReference type="NCBI Taxonomy" id="1538125"/>
    <lineage>
        <taxon>Eukaryota</taxon>
        <taxon>Metazoa</taxon>
        <taxon>Ecdysozoa</taxon>
        <taxon>Arthropoda</taxon>
        <taxon>Chelicerata</taxon>
        <taxon>Arachnida</taxon>
        <taxon>Araneae</taxon>
        <taxon>Araneomorphae</taxon>
        <taxon>Entelegynae</taxon>
        <taxon>Araneoidea</taxon>
        <taxon>Araneidae</taxon>
        <taxon>Caerostris</taxon>
    </lineage>
</organism>
<protein>
    <submittedName>
        <fullName evidence="1">Uncharacterized protein</fullName>
    </submittedName>
</protein>
<reference evidence="1 2" key="1">
    <citation type="submission" date="2021-06" db="EMBL/GenBank/DDBJ databases">
        <title>Caerostris darwini draft genome.</title>
        <authorList>
            <person name="Kono N."/>
            <person name="Arakawa K."/>
        </authorList>
    </citation>
    <scope>NUCLEOTIDE SEQUENCE [LARGE SCALE GENOMIC DNA]</scope>
</reference>
<dbReference type="Proteomes" id="UP001054837">
    <property type="component" value="Unassembled WGS sequence"/>
</dbReference>
<proteinExistence type="predicted"/>
<comment type="caution">
    <text evidence="1">The sequence shown here is derived from an EMBL/GenBank/DDBJ whole genome shotgun (WGS) entry which is preliminary data.</text>
</comment>
<name>A0AAV4TTC1_9ARAC</name>
<accession>A0AAV4TTC1</accession>
<dbReference type="AlphaFoldDB" id="A0AAV4TTC1"/>
<dbReference type="EMBL" id="BPLQ01010203">
    <property type="protein sequence ID" value="GIY49094.1"/>
    <property type="molecule type" value="Genomic_DNA"/>
</dbReference>
<keyword evidence="2" id="KW-1185">Reference proteome</keyword>